<accession>E6X0G2</accession>
<keyword evidence="1" id="KW-0472">Membrane</keyword>
<proteinExistence type="predicted"/>
<keyword evidence="1" id="KW-0812">Transmembrane</keyword>
<feature type="transmembrane region" description="Helical" evidence="1">
    <location>
        <begin position="80"/>
        <end position="100"/>
    </location>
</feature>
<dbReference type="EMBL" id="CP002452">
    <property type="protein sequence ID" value="ADV46812.1"/>
    <property type="molecule type" value="Genomic_DNA"/>
</dbReference>
<dbReference type="OrthoDB" id="5345127at2"/>
<feature type="transmembrane region" description="Helical" evidence="1">
    <location>
        <begin position="16"/>
        <end position="40"/>
    </location>
</feature>
<keyword evidence="1" id="KW-1133">Transmembrane helix</keyword>
<evidence type="ECO:0000313" key="3">
    <source>
        <dbReference type="Proteomes" id="UP000008633"/>
    </source>
</evidence>
<dbReference type="HOGENOM" id="CLU_169065_0_0_7"/>
<keyword evidence="3" id="KW-1185">Reference proteome</keyword>
<evidence type="ECO:0000256" key="1">
    <source>
        <dbReference type="SAM" id="Phobius"/>
    </source>
</evidence>
<gene>
    <name evidence="2" type="ordered locus">Nitsa_1564</name>
</gene>
<feature type="transmembrane region" description="Helical" evidence="1">
    <location>
        <begin position="52"/>
        <end position="74"/>
    </location>
</feature>
<evidence type="ECO:0000313" key="2">
    <source>
        <dbReference type="EMBL" id="ADV46812.1"/>
    </source>
</evidence>
<sequence>MGNTAPLWHSIAPDQFLPIFIVSTLVIVLGAAYAGMITLVKMGYLSRKWEPVGYLLWILQVLSLYELAILIHSNHYTTKVLIVTMVAYLFVPHLYFYLISESEKRYDQKKPNDTHNQ</sequence>
<dbReference type="STRING" id="749222.Nitsa_1564"/>
<protein>
    <submittedName>
        <fullName evidence="2">Uncharacterized protein</fullName>
    </submittedName>
</protein>
<dbReference type="RefSeq" id="WP_013554501.1">
    <property type="nucleotide sequence ID" value="NC_014935.1"/>
</dbReference>
<name>E6X0G2_NITSE</name>
<dbReference type="AlphaFoldDB" id="E6X0G2"/>
<dbReference type="eggNOG" id="ENOG5032JNR">
    <property type="taxonomic scope" value="Bacteria"/>
</dbReference>
<reference evidence="3" key="2">
    <citation type="submission" date="2011-01" db="EMBL/GenBank/DDBJ databases">
        <title>The complete genome of Nitratifractor salsuginis DSM 16511.</title>
        <authorList>
            <consortium name="US DOE Joint Genome Institute (JGI-PGF)"/>
            <person name="Lucas S."/>
            <person name="Copeland A."/>
            <person name="Lapidus A."/>
            <person name="Bruce D."/>
            <person name="Goodwin L."/>
            <person name="Pitluck S."/>
            <person name="Kyrpides N."/>
            <person name="Mavromatis K."/>
            <person name="Ivanova N."/>
            <person name="Mikhailova N."/>
            <person name="Zeytun A."/>
            <person name="Detter J.C."/>
            <person name="Tapia R."/>
            <person name="Han C."/>
            <person name="Land M."/>
            <person name="Hauser L."/>
            <person name="Markowitz V."/>
            <person name="Cheng J.-F."/>
            <person name="Hugenholtz P."/>
            <person name="Woyke T."/>
            <person name="Wu D."/>
            <person name="Tindall B."/>
            <person name="Schuetze A."/>
            <person name="Brambilla E."/>
            <person name="Klenk H.-P."/>
            <person name="Eisen J.A."/>
        </authorList>
    </citation>
    <scope>NUCLEOTIDE SEQUENCE [LARGE SCALE GENOMIC DNA]</scope>
    <source>
        <strain evidence="3">DSM 16511 / JCM 12458 / E9I37-1</strain>
    </source>
</reference>
<dbReference type="KEGG" id="nsa:Nitsa_1564"/>
<reference evidence="2 3" key="1">
    <citation type="journal article" date="2011" name="Stand. Genomic Sci.">
        <title>Complete genome sequence of Nitratifractor salsuginis type strain (E9I37-1).</title>
        <authorList>
            <person name="Anderson I."/>
            <person name="Sikorski J."/>
            <person name="Zeytun A."/>
            <person name="Nolan M."/>
            <person name="Lapidus A."/>
            <person name="Lucas S."/>
            <person name="Hammon N."/>
            <person name="Deshpande S."/>
            <person name="Cheng J.F."/>
            <person name="Tapia R."/>
            <person name="Han C."/>
            <person name="Goodwin L."/>
            <person name="Pitluck S."/>
            <person name="Liolios K."/>
            <person name="Pagani I."/>
            <person name="Ivanova N."/>
            <person name="Huntemann M."/>
            <person name="Mavromatis K."/>
            <person name="Ovchinikova G."/>
            <person name="Pati A."/>
            <person name="Chen A."/>
            <person name="Palaniappan K."/>
            <person name="Land M."/>
            <person name="Hauser L."/>
            <person name="Brambilla E.M."/>
            <person name="Ngatchou-Djao O.D."/>
            <person name="Rohde M."/>
            <person name="Tindall B.J."/>
            <person name="Goker M."/>
            <person name="Detter J.C."/>
            <person name="Woyke T."/>
            <person name="Bristow J."/>
            <person name="Eisen J.A."/>
            <person name="Markowitz V."/>
            <person name="Hugenholtz P."/>
            <person name="Klenk H.P."/>
            <person name="Kyrpides N.C."/>
        </authorList>
    </citation>
    <scope>NUCLEOTIDE SEQUENCE [LARGE SCALE GENOMIC DNA]</scope>
    <source>
        <strain evidence="3">DSM 16511 / JCM 12458 / E9I37-1</strain>
    </source>
</reference>
<organism evidence="2 3">
    <name type="scientific">Nitratifractor salsuginis (strain DSM 16511 / JCM 12458 / E9I37-1)</name>
    <dbReference type="NCBI Taxonomy" id="749222"/>
    <lineage>
        <taxon>Bacteria</taxon>
        <taxon>Pseudomonadati</taxon>
        <taxon>Campylobacterota</taxon>
        <taxon>Epsilonproteobacteria</taxon>
        <taxon>Campylobacterales</taxon>
        <taxon>Sulfurovaceae</taxon>
        <taxon>Nitratifractor</taxon>
    </lineage>
</organism>
<dbReference type="Proteomes" id="UP000008633">
    <property type="component" value="Chromosome"/>
</dbReference>